<dbReference type="Proteomes" id="UP000727993">
    <property type="component" value="Unassembled WGS sequence"/>
</dbReference>
<reference evidence="1 2" key="1">
    <citation type="submission" date="2020-10" db="EMBL/GenBank/DDBJ databases">
        <title>Connecting structure to function with the recovery of over 1000 high-quality activated sludge metagenome-assembled genomes encoding full-length rRNA genes using long-read sequencing.</title>
        <authorList>
            <person name="Singleton C.M."/>
            <person name="Petriglieri F."/>
            <person name="Kristensen J.M."/>
            <person name="Kirkegaard R.H."/>
            <person name="Michaelsen T.Y."/>
            <person name="Andersen M.H."/>
            <person name="Karst S.M."/>
            <person name="Dueholm M.S."/>
            <person name="Nielsen P.H."/>
            <person name="Albertsen M."/>
        </authorList>
    </citation>
    <scope>NUCLEOTIDE SEQUENCE [LARGE SCALE GENOMIC DNA]</scope>
    <source>
        <strain evidence="1">Lyne_18-Q3-R50-59_MAXAC.006</strain>
    </source>
</reference>
<proteinExistence type="predicted"/>
<evidence type="ECO:0000313" key="1">
    <source>
        <dbReference type="EMBL" id="MBK9298286.1"/>
    </source>
</evidence>
<accession>A0A936TE36</accession>
<sequence>MLLKLLKLVAPFLAGGGPTGVVARKAIDWFQDRMEEPGEQRVTTAKMQPGDRLEVVARPAPTKAERRLEAELDAAKARLAKARSASPKQVKVAAKLERTQTRLDKARDGSQGAAKLAAEEADLLVRFDRLDVRRYERRQAVDEVAALEASLEAVRAVALAKAGGSGTTKRRFYRADD</sequence>
<organism evidence="1 2">
    <name type="scientific">Candidatus Neomicrothrix subdominans</name>
    <dbReference type="NCBI Taxonomy" id="2954438"/>
    <lineage>
        <taxon>Bacteria</taxon>
        <taxon>Bacillati</taxon>
        <taxon>Actinomycetota</taxon>
        <taxon>Acidimicrobiia</taxon>
        <taxon>Acidimicrobiales</taxon>
        <taxon>Microthrixaceae</taxon>
        <taxon>Candidatus Neomicrothrix</taxon>
    </lineage>
</organism>
<dbReference type="AlphaFoldDB" id="A0A936TE36"/>
<name>A0A936TE36_9ACTN</name>
<evidence type="ECO:0000313" key="2">
    <source>
        <dbReference type="Proteomes" id="UP000727993"/>
    </source>
</evidence>
<gene>
    <name evidence="1" type="ORF">IPN02_15890</name>
</gene>
<protein>
    <submittedName>
        <fullName evidence="1">Uncharacterized protein</fullName>
    </submittedName>
</protein>
<comment type="caution">
    <text evidence="1">The sequence shown here is derived from an EMBL/GenBank/DDBJ whole genome shotgun (WGS) entry which is preliminary data.</text>
</comment>
<dbReference type="EMBL" id="JADJZA010000008">
    <property type="protein sequence ID" value="MBK9298286.1"/>
    <property type="molecule type" value="Genomic_DNA"/>
</dbReference>